<dbReference type="EMBL" id="STGJ01000005">
    <property type="protein sequence ID" value="TIC84701.1"/>
    <property type="molecule type" value="Genomic_DNA"/>
</dbReference>
<reference evidence="7 8" key="1">
    <citation type="submission" date="2019-04" db="EMBL/GenBank/DDBJ databases">
        <title>Crenobacter sp. nov.</title>
        <authorList>
            <person name="Shi S."/>
        </authorList>
    </citation>
    <scope>NUCLEOTIDE SEQUENCE [LARGE SCALE GENOMIC DNA]</scope>
    <source>
        <strain evidence="7 8">GY 70310</strain>
    </source>
</reference>
<dbReference type="NCBIfam" id="NF006487">
    <property type="entry name" value="PRK08905.1"/>
    <property type="match status" value="1"/>
</dbReference>
<evidence type="ECO:0000256" key="6">
    <source>
        <dbReference type="ARBA" id="ARBA00023315"/>
    </source>
</evidence>
<keyword evidence="3" id="KW-0997">Cell inner membrane</keyword>
<keyword evidence="5" id="KW-0472">Membrane</keyword>
<dbReference type="AlphaFoldDB" id="A0A4T0V0I6"/>
<name>A0A4T0V0I6_9NEIS</name>
<dbReference type="CDD" id="cd07984">
    <property type="entry name" value="LPLAT_LABLAT-like"/>
    <property type="match status" value="1"/>
</dbReference>
<keyword evidence="8" id="KW-1185">Reference proteome</keyword>
<proteinExistence type="predicted"/>
<evidence type="ECO:0000256" key="4">
    <source>
        <dbReference type="ARBA" id="ARBA00022679"/>
    </source>
</evidence>
<evidence type="ECO:0000256" key="3">
    <source>
        <dbReference type="ARBA" id="ARBA00022519"/>
    </source>
</evidence>
<dbReference type="OrthoDB" id="9803456at2"/>
<evidence type="ECO:0000313" key="8">
    <source>
        <dbReference type="Proteomes" id="UP000308891"/>
    </source>
</evidence>
<dbReference type="Proteomes" id="UP000308891">
    <property type="component" value="Unassembled WGS sequence"/>
</dbReference>
<dbReference type="GO" id="GO:0005886">
    <property type="term" value="C:plasma membrane"/>
    <property type="evidence" value="ECO:0007669"/>
    <property type="project" value="UniProtKB-SubCell"/>
</dbReference>
<accession>A0A4T0V0I6</accession>
<dbReference type="GO" id="GO:0009247">
    <property type="term" value="P:glycolipid biosynthetic process"/>
    <property type="evidence" value="ECO:0007669"/>
    <property type="project" value="UniProtKB-ARBA"/>
</dbReference>
<comment type="subcellular location">
    <subcellularLocation>
        <location evidence="1">Cell inner membrane</location>
    </subcellularLocation>
</comment>
<keyword evidence="2" id="KW-1003">Cell membrane</keyword>
<evidence type="ECO:0000256" key="1">
    <source>
        <dbReference type="ARBA" id="ARBA00004533"/>
    </source>
</evidence>
<sequence>MARLVQILLAALSRLPLAALQALGGALGSLTRLASPAFADRIKSNLNNSGLAENNNVLEEYVKRTARETGMGTLELAIAWTRDSKDIAALVKSCDGWQHVEAALARGDGLVFVTPHLGAYDIAGRYLATRLPFPMTAMFRPPKYAFLEPVMQGGRARDGAATAPATPAGVRIVMKALRNGEATIILPDQAPGSGEGVWAPFFGQPAYTMTLVPRLAQMKNVTTLMFWGERLPNGQGFAVHISPLMEPFDGDRDADAARLNREVERLVGQAPTQYLWSYNRYKHPAGAPPRPGTEDAA</sequence>
<comment type="caution">
    <text evidence="7">The sequence shown here is derived from an EMBL/GenBank/DDBJ whole genome shotgun (WGS) entry which is preliminary data.</text>
</comment>
<dbReference type="PANTHER" id="PTHR30606:SF10">
    <property type="entry name" value="PHOSPHATIDYLINOSITOL MANNOSIDE ACYLTRANSFERASE"/>
    <property type="match status" value="1"/>
</dbReference>
<evidence type="ECO:0000256" key="5">
    <source>
        <dbReference type="ARBA" id="ARBA00023136"/>
    </source>
</evidence>
<dbReference type="RefSeq" id="WP_136551972.1">
    <property type="nucleotide sequence ID" value="NZ_STGJ01000005.1"/>
</dbReference>
<dbReference type="PANTHER" id="PTHR30606">
    <property type="entry name" value="LIPID A BIOSYNTHESIS LAUROYL ACYLTRANSFERASE"/>
    <property type="match status" value="1"/>
</dbReference>
<dbReference type="InterPro" id="IPR004960">
    <property type="entry name" value="LipA_acyltrans"/>
</dbReference>
<protein>
    <submittedName>
        <fullName evidence="7">Lysophospholipid acyltransferase family protein</fullName>
    </submittedName>
</protein>
<evidence type="ECO:0000313" key="7">
    <source>
        <dbReference type="EMBL" id="TIC84701.1"/>
    </source>
</evidence>
<organism evidence="7 8">
    <name type="scientific">Crenobacter intestini</name>
    <dbReference type="NCBI Taxonomy" id="2563443"/>
    <lineage>
        <taxon>Bacteria</taxon>
        <taxon>Pseudomonadati</taxon>
        <taxon>Pseudomonadota</taxon>
        <taxon>Betaproteobacteria</taxon>
        <taxon>Neisseriales</taxon>
        <taxon>Neisseriaceae</taxon>
        <taxon>Crenobacter</taxon>
    </lineage>
</organism>
<keyword evidence="6 7" id="KW-0012">Acyltransferase</keyword>
<dbReference type="Pfam" id="PF03279">
    <property type="entry name" value="Lip_A_acyltrans"/>
    <property type="match status" value="1"/>
</dbReference>
<evidence type="ECO:0000256" key="2">
    <source>
        <dbReference type="ARBA" id="ARBA00022475"/>
    </source>
</evidence>
<dbReference type="PIRSF" id="PIRSF026649">
    <property type="entry name" value="MsbB"/>
    <property type="match status" value="1"/>
</dbReference>
<keyword evidence="4 7" id="KW-0808">Transferase</keyword>
<dbReference type="GO" id="GO:0016746">
    <property type="term" value="F:acyltransferase activity"/>
    <property type="evidence" value="ECO:0007669"/>
    <property type="project" value="UniProtKB-KW"/>
</dbReference>
<gene>
    <name evidence="7" type="ORF">E5K04_05885</name>
</gene>